<dbReference type="CDD" id="cd01045">
    <property type="entry name" value="Ferritin_like_AB"/>
    <property type="match status" value="1"/>
</dbReference>
<dbReference type="AlphaFoldDB" id="A0A938XQT3"/>
<dbReference type="EMBL" id="JAFBDQ010000003">
    <property type="protein sequence ID" value="MBM7555929.1"/>
    <property type="molecule type" value="Genomic_DNA"/>
</dbReference>
<keyword evidence="3" id="KW-1185">Reference proteome</keyword>
<dbReference type="InterPro" id="IPR003251">
    <property type="entry name" value="Rr_diiron-bd_dom"/>
</dbReference>
<dbReference type="RefSeq" id="WP_204700640.1">
    <property type="nucleotide sequence ID" value="NZ_JAFBDQ010000003.1"/>
</dbReference>
<evidence type="ECO:0000313" key="3">
    <source>
        <dbReference type="Proteomes" id="UP000774000"/>
    </source>
</evidence>
<gene>
    <name evidence="2" type="ORF">JOC47_000763</name>
</gene>
<dbReference type="Pfam" id="PF02915">
    <property type="entry name" value="Rubrerythrin"/>
    <property type="match status" value="1"/>
</dbReference>
<dbReference type="SUPFAM" id="SSF47240">
    <property type="entry name" value="Ferritin-like"/>
    <property type="match status" value="1"/>
</dbReference>
<dbReference type="InterPro" id="IPR009078">
    <property type="entry name" value="Ferritin-like_SF"/>
</dbReference>
<dbReference type="GO" id="GO:0046872">
    <property type="term" value="F:metal ion binding"/>
    <property type="evidence" value="ECO:0007669"/>
    <property type="project" value="InterPro"/>
</dbReference>
<feature type="domain" description="Rubrerythrin diiron-binding" evidence="1">
    <location>
        <begin position="6"/>
        <end position="144"/>
    </location>
</feature>
<evidence type="ECO:0000259" key="1">
    <source>
        <dbReference type="Pfam" id="PF02915"/>
    </source>
</evidence>
<proteinExistence type="predicted"/>
<dbReference type="Gene3D" id="1.20.1260.10">
    <property type="match status" value="1"/>
</dbReference>
<dbReference type="InterPro" id="IPR012347">
    <property type="entry name" value="Ferritin-like"/>
</dbReference>
<reference evidence="2" key="1">
    <citation type="submission" date="2021-01" db="EMBL/GenBank/DDBJ databases">
        <title>Genomic Encyclopedia of Type Strains, Phase IV (KMG-IV): sequencing the most valuable type-strain genomes for metagenomic binning, comparative biology and taxonomic classification.</title>
        <authorList>
            <person name="Goeker M."/>
        </authorList>
    </citation>
    <scope>NUCLEOTIDE SEQUENCE</scope>
    <source>
        <strain evidence="2">DSM 23230</strain>
    </source>
</reference>
<comment type="caution">
    <text evidence="2">The sequence shown here is derived from an EMBL/GenBank/DDBJ whole genome shotgun (WGS) entry which is preliminary data.</text>
</comment>
<dbReference type="GO" id="GO:0016491">
    <property type="term" value="F:oxidoreductase activity"/>
    <property type="evidence" value="ECO:0007669"/>
    <property type="project" value="InterPro"/>
</dbReference>
<accession>A0A938XQT3</accession>
<dbReference type="PANTHER" id="PTHR33531:SF7">
    <property type="entry name" value="HYPOTHETICAL MEMBRANE PROTEIN, CONSERVED"/>
    <property type="match status" value="1"/>
</dbReference>
<organism evidence="2 3">
    <name type="scientific">Halanaerobacter jeridensis</name>
    <dbReference type="NCBI Taxonomy" id="706427"/>
    <lineage>
        <taxon>Bacteria</taxon>
        <taxon>Bacillati</taxon>
        <taxon>Bacillota</taxon>
        <taxon>Clostridia</taxon>
        <taxon>Halanaerobiales</taxon>
        <taxon>Halobacteroidaceae</taxon>
        <taxon>Halanaerobacter</taxon>
    </lineage>
</organism>
<sequence>MSISQESLDLAIELEQKGHDYYEENAAKTNNPMAKSVLESLAEQELDHIETIKQIAAGKGVENVEVKSSNVEDNVRDVFESFSDKEKEEWEDIDEEVYKHALDLEQDIYDLYANLADKTEGKEKEFFEALMEEENNHYESIQNALYYLTENSKWLDEEESQVWNWMNI</sequence>
<dbReference type="Proteomes" id="UP000774000">
    <property type="component" value="Unassembled WGS sequence"/>
</dbReference>
<evidence type="ECO:0000313" key="2">
    <source>
        <dbReference type="EMBL" id="MBM7555929.1"/>
    </source>
</evidence>
<dbReference type="PANTHER" id="PTHR33531">
    <property type="entry name" value="RUBRERYTHRIN SUBFAMILY"/>
    <property type="match status" value="1"/>
</dbReference>
<name>A0A938XQT3_9FIRM</name>
<protein>
    <submittedName>
        <fullName evidence="2">Rubrerythrin</fullName>
    </submittedName>
</protein>